<comment type="caution">
    <text evidence="6">The sequence shown here is derived from an EMBL/GenBank/DDBJ whole genome shotgun (WGS) entry which is preliminary data.</text>
</comment>
<evidence type="ECO:0000256" key="3">
    <source>
        <dbReference type="SAM" id="MobiDB-lite"/>
    </source>
</evidence>
<dbReference type="AlphaFoldDB" id="A0A840QPQ0"/>
<proteinExistence type="predicted"/>
<dbReference type="GO" id="GO:0004222">
    <property type="term" value="F:metalloendopeptidase activity"/>
    <property type="evidence" value="ECO:0007669"/>
    <property type="project" value="TreeGrafter"/>
</dbReference>
<dbReference type="InterPro" id="IPR011055">
    <property type="entry name" value="Dup_hybrid_motif"/>
</dbReference>
<dbReference type="Proteomes" id="UP000551878">
    <property type="component" value="Unassembled WGS sequence"/>
</dbReference>
<evidence type="ECO:0000313" key="6">
    <source>
        <dbReference type="EMBL" id="MBB5173311.1"/>
    </source>
</evidence>
<dbReference type="Pfam" id="PF01551">
    <property type="entry name" value="Peptidase_M23"/>
    <property type="match status" value="1"/>
</dbReference>
<evidence type="ECO:0000259" key="5">
    <source>
        <dbReference type="Pfam" id="PF01551"/>
    </source>
</evidence>
<reference evidence="6 7" key="1">
    <citation type="submission" date="2020-08" db="EMBL/GenBank/DDBJ databases">
        <title>Genomic Encyclopedia of Type Strains, Phase IV (KMG-IV): sequencing the most valuable type-strain genomes for metagenomic binning, comparative biology and taxonomic classification.</title>
        <authorList>
            <person name="Goeker M."/>
        </authorList>
    </citation>
    <scope>NUCLEOTIDE SEQUENCE [LARGE SCALE GENOMIC DNA]</scope>
    <source>
        <strain evidence="6 7">DSM 24696</strain>
    </source>
</reference>
<protein>
    <submittedName>
        <fullName evidence="6">Murein DD-endopeptidase MepM/ murein hydrolase activator NlpD</fullName>
    </submittedName>
</protein>
<feature type="coiled-coil region" evidence="2">
    <location>
        <begin position="151"/>
        <end position="182"/>
    </location>
</feature>
<evidence type="ECO:0000256" key="2">
    <source>
        <dbReference type="SAM" id="Coils"/>
    </source>
</evidence>
<feature type="transmembrane region" description="Helical" evidence="4">
    <location>
        <begin position="37"/>
        <end position="60"/>
    </location>
</feature>
<dbReference type="FunFam" id="2.70.70.10:FF:000006">
    <property type="entry name" value="M23 family peptidase"/>
    <property type="match status" value="1"/>
</dbReference>
<dbReference type="Gene3D" id="2.70.70.10">
    <property type="entry name" value="Glucose Permease (Domain IIA)"/>
    <property type="match status" value="1"/>
</dbReference>
<keyword evidence="2" id="KW-0175">Coiled coil</keyword>
<dbReference type="SUPFAM" id="SSF51261">
    <property type="entry name" value="Duplicated hybrid motif"/>
    <property type="match status" value="1"/>
</dbReference>
<keyword evidence="4" id="KW-0472">Membrane</keyword>
<keyword evidence="7" id="KW-1185">Reference proteome</keyword>
<dbReference type="InterPro" id="IPR050570">
    <property type="entry name" value="Cell_wall_metabolism_enzyme"/>
</dbReference>
<dbReference type="PANTHER" id="PTHR21666:SF289">
    <property type="entry name" value="L-ALA--D-GLU ENDOPEPTIDASE"/>
    <property type="match status" value="1"/>
</dbReference>
<name>A0A840QPQ0_9BACI</name>
<evidence type="ECO:0000256" key="4">
    <source>
        <dbReference type="SAM" id="Phobius"/>
    </source>
</evidence>
<keyword evidence="6" id="KW-0378">Hydrolase</keyword>
<dbReference type="PANTHER" id="PTHR21666">
    <property type="entry name" value="PEPTIDASE-RELATED"/>
    <property type="match status" value="1"/>
</dbReference>
<dbReference type="EMBL" id="JACHHB010000005">
    <property type="protein sequence ID" value="MBB5173311.1"/>
    <property type="molecule type" value="Genomic_DNA"/>
</dbReference>
<feature type="region of interest" description="Disordered" evidence="3">
    <location>
        <begin position="183"/>
        <end position="208"/>
    </location>
</feature>
<evidence type="ECO:0000313" key="7">
    <source>
        <dbReference type="Proteomes" id="UP000551878"/>
    </source>
</evidence>
<feature type="domain" description="M23ase beta-sheet core" evidence="5">
    <location>
        <begin position="210"/>
        <end position="304"/>
    </location>
</feature>
<accession>A0A840QPQ0</accession>
<keyword evidence="4" id="KW-0812">Transmembrane</keyword>
<feature type="coiled-coil region" evidence="2">
    <location>
        <begin position="67"/>
        <end position="101"/>
    </location>
</feature>
<dbReference type="RefSeq" id="WP_184663759.1">
    <property type="nucleotide sequence ID" value="NZ_JACHHB010000005.1"/>
</dbReference>
<organism evidence="6 7">
    <name type="scientific">Texcoconibacillus texcoconensis</name>
    <dbReference type="NCBI Taxonomy" id="1095777"/>
    <lineage>
        <taxon>Bacteria</taxon>
        <taxon>Bacillati</taxon>
        <taxon>Bacillota</taxon>
        <taxon>Bacilli</taxon>
        <taxon>Bacillales</taxon>
        <taxon>Bacillaceae</taxon>
        <taxon>Texcoconibacillus</taxon>
    </lineage>
</organism>
<dbReference type="InterPro" id="IPR016047">
    <property type="entry name" value="M23ase_b-sheet_dom"/>
</dbReference>
<dbReference type="CDD" id="cd12797">
    <property type="entry name" value="M23_peptidase"/>
    <property type="match status" value="1"/>
</dbReference>
<evidence type="ECO:0000256" key="1">
    <source>
        <dbReference type="ARBA" id="ARBA00022729"/>
    </source>
</evidence>
<gene>
    <name evidence="6" type="ORF">HNQ41_001480</name>
</gene>
<keyword evidence="4" id="KW-1133">Transmembrane helix</keyword>
<sequence length="312" mass="35362">MCLKKLFHKWRQREKRWTILLTSGAQSSIRQYDLSKSLFYITFMMLAVSIVVTIVASFWVPKLVVEKESLTGSLREQKQEVEEIEESYRKLEREAASMQESVERFKAFEEELVEMDIDVPIDIENGVSGSGGPRIPANVVDASREELPERMDQLNDELPKLVEDFKETIDQLIRYQEELQETPVHPPTNEGQLTSEYGNRRDPLTGQTSFHSGIDIAASMNTPIYAAADGKVVGAGVEGGYGKTVRINHSETYKTLYAHLNQIHVTVGQEVEQGEKIGGMGTTGRSTGVHLHYEIFRNGVEVDPYMYMTFFD</sequence>
<keyword evidence="1" id="KW-0732">Signal</keyword>